<protein>
    <submittedName>
        <fullName evidence="2">Uncharacterized protein</fullName>
    </submittedName>
</protein>
<gene>
    <name evidence="2" type="ORF">THAOC_18060</name>
</gene>
<dbReference type="EMBL" id="AGNL01019973">
    <property type="protein sequence ID" value="EJK61452.1"/>
    <property type="molecule type" value="Genomic_DNA"/>
</dbReference>
<comment type="caution">
    <text evidence="2">The sequence shown here is derived from an EMBL/GenBank/DDBJ whole genome shotgun (WGS) entry which is preliminary data.</text>
</comment>
<evidence type="ECO:0000313" key="2">
    <source>
        <dbReference type="EMBL" id="EJK61452.1"/>
    </source>
</evidence>
<dbReference type="OrthoDB" id="406368at2759"/>
<keyword evidence="3" id="KW-1185">Reference proteome</keyword>
<sequence>MPKNVRDIQFGTGVRECNKANIAKGPSPQEYDPESLRRGLMASKPGAPSFQFGRASQASSNTSRETPSPQAYDPENLRRGLMATKSHMSSVKFGSPPRRKKSHTTGPSPQEYDSEMLRKGLIQLSNKKRPAGVKFSTGSRTYNDAGERERRSIPGPCS</sequence>
<proteinExistence type="predicted"/>
<accession>K0ST32</accession>
<dbReference type="InterPro" id="IPR010736">
    <property type="entry name" value="SHIPPO-rpt"/>
</dbReference>
<organism evidence="2 3">
    <name type="scientific">Thalassiosira oceanica</name>
    <name type="common">Marine diatom</name>
    <dbReference type="NCBI Taxonomy" id="159749"/>
    <lineage>
        <taxon>Eukaryota</taxon>
        <taxon>Sar</taxon>
        <taxon>Stramenopiles</taxon>
        <taxon>Ochrophyta</taxon>
        <taxon>Bacillariophyta</taxon>
        <taxon>Coscinodiscophyceae</taxon>
        <taxon>Thalassiosirophycidae</taxon>
        <taxon>Thalassiosirales</taxon>
        <taxon>Thalassiosiraceae</taxon>
        <taxon>Thalassiosira</taxon>
    </lineage>
</organism>
<evidence type="ECO:0000256" key="1">
    <source>
        <dbReference type="SAM" id="MobiDB-lite"/>
    </source>
</evidence>
<feature type="region of interest" description="Disordered" evidence="1">
    <location>
        <begin position="1"/>
        <end position="158"/>
    </location>
</feature>
<dbReference type="Pfam" id="PF07004">
    <property type="entry name" value="SHIPPO-rpt"/>
    <property type="match status" value="2"/>
</dbReference>
<reference evidence="2 3" key="1">
    <citation type="journal article" date="2012" name="Genome Biol.">
        <title>Genome and low-iron response of an oceanic diatom adapted to chronic iron limitation.</title>
        <authorList>
            <person name="Lommer M."/>
            <person name="Specht M."/>
            <person name="Roy A.S."/>
            <person name="Kraemer L."/>
            <person name="Andreson R."/>
            <person name="Gutowska M.A."/>
            <person name="Wolf J."/>
            <person name="Bergner S.V."/>
            <person name="Schilhabel M.B."/>
            <person name="Klostermeier U.C."/>
            <person name="Beiko R.G."/>
            <person name="Rosenstiel P."/>
            <person name="Hippler M."/>
            <person name="Laroche J."/>
        </authorList>
    </citation>
    <scope>NUCLEOTIDE SEQUENCE [LARGE SCALE GENOMIC DNA]</scope>
    <source>
        <strain evidence="2 3">CCMP1005</strain>
    </source>
</reference>
<feature type="non-terminal residue" evidence="2">
    <location>
        <position position="158"/>
    </location>
</feature>
<evidence type="ECO:0000313" key="3">
    <source>
        <dbReference type="Proteomes" id="UP000266841"/>
    </source>
</evidence>
<name>K0ST32_THAOC</name>
<dbReference type="AlphaFoldDB" id="K0ST32"/>
<feature type="compositionally biased region" description="Polar residues" evidence="1">
    <location>
        <begin position="54"/>
        <end position="69"/>
    </location>
</feature>
<dbReference type="Proteomes" id="UP000266841">
    <property type="component" value="Unassembled WGS sequence"/>
</dbReference>